<dbReference type="GO" id="GO:0046872">
    <property type="term" value="F:metal ion binding"/>
    <property type="evidence" value="ECO:0007669"/>
    <property type="project" value="UniProtKB-KW"/>
</dbReference>
<proteinExistence type="inferred from homology"/>
<dbReference type="PATRIC" id="fig|33050.5.peg.3168"/>
<feature type="domain" description="4Fe-4S Mo/W bis-MGD-type" evidence="5">
    <location>
        <begin position="8"/>
        <end position="64"/>
    </location>
</feature>
<dbReference type="EMBL" id="CP012700">
    <property type="protein sequence ID" value="ALH81664.1"/>
    <property type="molecule type" value="Genomic_DNA"/>
</dbReference>
<dbReference type="Gene3D" id="3.40.228.10">
    <property type="entry name" value="Dimethylsulfoxide Reductase, domain 2"/>
    <property type="match status" value="1"/>
</dbReference>
<dbReference type="InterPro" id="IPR006657">
    <property type="entry name" value="MoPterin_dinucl-bd_dom"/>
</dbReference>
<dbReference type="PANTHER" id="PTHR43742:SF2">
    <property type="entry name" value="ASSIMILATORY NITRATE REDUCTASE CATALYTIC SUBUNIT"/>
    <property type="match status" value="1"/>
</dbReference>
<evidence type="ECO:0000259" key="5">
    <source>
        <dbReference type="PROSITE" id="PS51669"/>
    </source>
</evidence>
<dbReference type="SUPFAM" id="SSF50692">
    <property type="entry name" value="ADC-like"/>
    <property type="match status" value="1"/>
</dbReference>
<keyword evidence="2" id="KW-0479">Metal-binding</keyword>
<dbReference type="OrthoDB" id="9759518at2"/>
<dbReference type="AlphaFoldDB" id="A0A0N9UP39"/>
<dbReference type="Pfam" id="PF01568">
    <property type="entry name" value="Molydop_binding"/>
    <property type="match status" value="1"/>
</dbReference>
<keyword evidence="3" id="KW-0408">Iron</keyword>
<evidence type="ECO:0000256" key="1">
    <source>
        <dbReference type="ARBA" id="ARBA00010312"/>
    </source>
</evidence>
<dbReference type="SUPFAM" id="SSF53706">
    <property type="entry name" value="Formate dehydrogenase/DMSO reductase, domains 1-3"/>
    <property type="match status" value="1"/>
</dbReference>
<dbReference type="Pfam" id="PF04879">
    <property type="entry name" value="Molybdop_Fe4S4"/>
    <property type="match status" value="1"/>
</dbReference>
<dbReference type="InterPro" id="IPR050612">
    <property type="entry name" value="Prok_Mopterin_Oxidored"/>
</dbReference>
<dbReference type="Pfam" id="PF00384">
    <property type="entry name" value="Molybdopterin"/>
    <property type="match status" value="1"/>
</dbReference>
<dbReference type="GO" id="GO:0051536">
    <property type="term" value="F:iron-sulfur cluster binding"/>
    <property type="evidence" value="ECO:0007669"/>
    <property type="project" value="UniProtKB-KW"/>
</dbReference>
<evidence type="ECO:0000256" key="2">
    <source>
        <dbReference type="ARBA" id="ARBA00022723"/>
    </source>
</evidence>
<dbReference type="InterPro" id="IPR006963">
    <property type="entry name" value="Mopterin_OxRdtase_4Fe-4S_dom"/>
</dbReference>
<dbReference type="Gene3D" id="3.40.50.740">
    <property type="match status" value="1"/>
</dbReference>
<gene>
    <name evidence="6" type="ORF">AN936_15275</name>
</gene>
<reference evidence="6 7" key="1">
    <citation type="journal article" date="2015" name="Genome Announc.">
        <title>Complete Genome Sequence of Polypropylene Glycol- and Polyethylene Glycol-Degrading Sphingopyxis macrogoltabida Strain EY-1.</title>
        <authorList>
            <person name="Ohtsubo Y."/>
            <person name="Nagata Y."/>
            <person name="Numata M."/>
            <person name="Tsuchikane K."/>
            <person name="Hosoyama A."/>
            <person name="Yamazoe A."/>
            <person name="Tsuda M."/>
            <person name="Fujita N."/>
            <person name="Kawai F."/>
        </authorList>
    </citation>
    <scope>NUCLEOTIDE SEQUENCE [LARGE SCALE GENOMIC DNA]</scope>
    <source>
        <strain evidence="6 7">EY-1</strain>
    </source>
</reference>
<name>A0A0N9UP39_SPHMC</name>
<evidence type="ECO:0000256" key="3">
    <source>
        <dbReference type="ARBA" id="ARBA00023004"/>
    </source>
</evidence>
<dbReference type="InterPro" id="IPR009010">
    <property type="entry name" value="Asp_de-COase-like_dom_sf"/>
</dbReference>
<dbReference type="PANTHER" id="PTHR43742">
    <property type="entry name" value="TRIMETHYLAMINE-N-OXIDE REDUCTASE"/>
    <property type="match status" value="1"/>
</dbReference>
<dbReference type="Gene3D" id="2.40.40.20">
    <property type="match status" value="1"/>
</dbReference>
<dbReference type="Proteomes" id="UP000058074">
    <property type="component" value="Chromosome"/>
</dbReference>
<dbReference type="Gene3D" id="2.20.25.90">
    <property type="entry name" value="ADC-like domains"/>
    <property type="match status" value="1"/>
</dbReference>
<dbReference type="GO" id="GO:0016491">
    <property type="term" value="F:oxidoreductase activity"/>
    <property type="evidence" value="ECO:0007669"/>
    <property type="project" value="InterPro"/>
</dbReference>
<evidence type="ECO:0000256" key="4">
    <source>
        <dbReference type="ARBA" id="ARBA00023014"/>
    </source>
</evidence>
<dbReference type="KEGG" id="smag:AN936_15275"/>
<evidence type="ECO:0000313" key="6">
    <source>
        <dbReference type="EMBL" id="ALH81664.1"/>
    </source>
</evidence>
<dbReference type="InterPro" id="IPR006656">
    <property type="entry name" value="Mopterin_OxRdtase"/>
</dbReference>
<dbReference type="SMART" id="SM00926">
    <property type="entry name" value="Molybdop_Fe4S4"/>
    <property type="match status" value="1"/>
</dbReference>
<protein>
    <recommendedName>
        <fullName evidence="5">4Fe-4S Mo/W bis-MGD-type domain-containing protein</fullName>
    </recommendedName>
</protein>
<keyword evidence="4" id="KW-0411">Iron-sulfur</keyword>
<dbReference type="GO" id="GO:0043546">
    <property type="term" value="F:molybdopterin cofactor binding"/>
    <property type="evidence" value="ECO:0007669"/>
    <property type="project" value="InterPro"/>
</dbReference>
<sequence>MRPATGEDGDHITFCRICTAVCGLVATVEDGKVVRARPDPDNPSSQGHACVKGIAYHGVTHDPDRVTRPMKRVAPGRFEPVSWDEALGDIAARLSAIIAEHGPDAVASYQGNPPAYATDGMTGFRMFLKALGTTKIYGAGSQDTNARFTANWILYGSPLTIDVPDVNNADFMLIFGANPLISHGSLIFTPRVRHQLDAVAARGGVVVVDPRRSETAARYEHVAIEPNSDCWLMLAMLKTLADEGLADEAFLAERCAGWGELQVALAGIDYADAAQRTGIDVETIKTLARRLTASPKSVCYGRVGICRGPHATLANFLLSALNMVGGTFGHEGGSTFATPVLAGSDRATAGGYDEVRSRVGNFPSVTQFLPSAVMPDDILEPGPGKVRALLSLGGNVLLAAPGGDRLRRGLEQLELSVSFDLYINEAGSYADYVLPGLTFYERADLPMVPFMSMVQPFLQYAEPVIAPVGEARSEFDTFCEILARMGLRMPASSPDEVAAQAAGGQMRPLEVLDGAIRQGPAGVHGDWSIDKLREHPHGVMLDIPIPWGNQEKIAHADGRIHLWDDMVAAELGRLFAAAPVEGLKLLSRRDMRSHNGWLHNVDRLIRSQKPTLHIHPDDAAERGLADGDRATLSNRFGAIEVEVELNDDHRRGTVSYPHCFGHDTGGWQRANRAGGANVNILLGHGPDVVEAVSGTTLMDGIAVEVTALQPA</sequence>
<comment type="similarity">
    <text evidence="1">Belongs to the prokaryotic molybdopterin-containing oxidoreductase family.</text>
</comment>
<dbReference type="RefSeq" id="WP_054588819.1">
    <property type="nucleotide sequence ID" value="NZ_CP012700.1"/>
</dbReference>
<organism evidence="6 7">
    <name type="scientific">Sphingopyxis macrogoltabida</name>
    <name type="common">Sphingomonas macrogoltabidus</name>
    <dbReference type="NCBI Taxonomy" id="33050"/>
    <lineage>
        <taxon>Bacteria</taxon>
        <taxon>Pseudomonadati</taxon>
        <taxon>Pseudomonadota</taxon>
        <taxon>Alphaproteobacteria</taxon>
        <taxon>Sphingomonadales</taxon>
        <taxon>Sphingomonadaceae</taxon>
        <taxon>Sphingopyxis</taxon>
    </lineage>
</organism>
<dbReference type="PROSITE" id="PS51669">
    <property type="entry name" value="4FE4S_MOW_BIS_MGD"/>
    <property type="match status" value="1"/>
</dbReference>
<evidence type="ECO:0000313" key="7">
    <source>
        <dbReference type="Proteomes" id="UP000058074"/>
    </source>
</evidence>
<accession>A0A0N9UP39</accession>